<dbReference type="InterPro" id="IPR029058">
    <property type="entry name" value="AB_hydrolase_fold"/>
</dbReference>
<dbReference type="InterPro" id="IPR000073">
    <property type="entry name" value="AB_hydrolase_1"/>
</dbReference>
<dbReference type="EMBL" id="CP129968">
    <property type="protein sequence ID" value="WNB18455.1"/>
    <property type="molecule type" value="Genomic_DNA"/>
</dbReference>
<dbReference type="Pfam" id="PF00561">
    <property type="entry name" value="Abhydrolase_1"/>
    <property type="match status" value="1"/>
</dbReference>
<dbReference type="SUPFAM" id="SSF53474">
    <property type="entry name" value="alpha/beta-Hydrolases"/>
    <property type="match status" value="1"/>
</dbReference>
<sequence>MPTIFYIISGMQSESLFINKEHYKLHLKRFWKQENAPSILLIHGSIEDGKIFYSKSGKGLAPFLAENGFDVFVADLRGRGKSTPHPSANHNFGHASAFEEDIPDFIEEINRTKGQGPHHLISHSWGGVHLMAYLAKNDLEDLKSLVFFGSKRDIRVKSLKKWWIVNVIWFGFCTFLAKTKGYLPARKYKIGSADEAKDYFLEVNKWVRSKDWKDHRDGFDYAAALQSKNIPPILSITGSNDTEIGHPVDCKRLLNEIGDQENFVFKVIGKKQGYQHDYDHINLLTHPDAKNDHFKEVLEWLKNSKIKS</sequence>
<keyword evidence="1" id="KW-0442">Lipid degradation</keyword>
<reference evidence="4" key="1">
    <citation type="submission" date="2023-08" db="EMBL/GenBank/DDBJ databases">
        <title>Comparative genomics and taxonomic characterization of three novel marine species of genus Marivirga.</title>
        <authorList>
            <person name="Muhammad N."/>
            <person name="Kim S.-G."/>
        </authorList>
    </citation>
    <scope>NUCLEOTIDE SEQUENCE</scope>
    <source>
        <strain evidence="4">BKB1-2</strain>
    </source>
</reference>
<dbReference type="GO" id="GO:0016042">
    <property type="term" value="P:lipid catabolic process"/>
    <property type="evidence" value="ECO:0007669"/>
    <property type="project" value="UniProtKB-KW"/>
</dbReference>
<dbReference type="Proteomes" id="UP001232019">
    <property type="component" value="Chromosome"/>
</dbReference>
<organism evidence="4">
    <name type="scientific">Marivirga arenosa</name>
    <dbReference type="NCBI Taxonomy" id="3059076"/>
    <lineage>
        <taxon>Bacteria</taxon>
        <taxon>Pseudomonadati</taxon>
        <taxon>Bacteroidota</taxon>
        <taxon>Cytophagia</taxon>
        <taxon>Cytophagales</taxon>
        <taxon>Marivirgaceae</taxon>
        <taxon>Marivirga</taxon>
    </lineage>
</organism>
<keyword evidence="2" id="KW-0443">Lipid metabolism</keyword>
<name>A0AA52EXH1_9BACT</name>
<proteinExistence type="predicted"/>
<protein>
    <submittedName>
        <fullName evidence="4">Alpha/beta fold hydrolase</fullName>
    </submittedName>
</protein>
<keyword evidence="4" id="KW-0378">Hydrolase</keyword>
<dbReference type="PANTHER" id="PTHR11005">
    <property type="entry name" value="LYSOSOMAL ACID LIPASE-RELATED"/>
    <property type="match status" value="1"/>
</dbReference>
<dbReference type="GO" id="GO:0016787">
    <property type="term" value="F:hydrolase activity"/>
    <property type="evidence" value="ECO:0007669"/>
    <property type="project" value="UniProtKB-KW"/>
</dbReference>
<dbReference type="KEGG" id="marp:QYS47_30255"/>
<dbReference type="Gene3D" id="3.40.50.1820">
    <property type="entry name" value="alpha/beta hydrolase"/>
    <property type="match status" value="1"/>
</dbReference>
<evidence type="ECO:0000256" key="2">
    <source>
        <dbReference type="ARBA" id="ARBA00023098"/>
    </source>
</evidence>
<evidence type="ECO:0000259" key="3">
    <source>
        <dbReference type="Pfam" id="PF00561"/>
    </source>
</evidence>
<feature type="domain" description="AB hydrolase-1" evidence="3">
    <location>
        <begin position="37"/>
        <end position="158"/>
    </location>
</feature>
<dbReference type="RefSeq" id="WP_322347971.1">
    <property type="nucleotide sequence ID" value="NZ_CP129968.2"/>
</dbReference>
<evidence type="ECO:0000256" key="1">
    <source>
        <dbReference type="ARBA" id="ARBA00022963"/>
    </source>
</evidence>
<evidence type="ECO:0000313" key="4">
    <source>
        <dbReference type="EMBL" id="WNB18455.1"/>
    </source>
</evidence>
<accession>A0AA52EXH1</accession>
<dbReference type="AlphaFoldDB" id="A0AA52EXH1"/>
<gene>
    <name evidence="4" type="ORF">QYS47_30255</name>
</gene>